<dbReference type="Proteomes" id="UP001353858">
    <property type="component" value="Unassembled WGS sequence"/>
</dbReference>
<evidence type="ECO:0000256" key="2">
    <source>
        <dbReference type="ARBA" id="ARBA00022857"/>
    </source>
</evidence>
<keyword evidence="3" id="KW-0560">Oxidoreductase</keyword>
<dbReference type="FunFam" id="3.20.20.100:FF:000002">
    <property type="entry name" value="2,5-diketo-D-gluconic acid reductase A"/>
    <property type="match status" value="1"/>
</dbReference>
<accession>A0AAN7PE17</accession>
<evidence type="ECO:0000256" key="6">
    <source>
        <dbReference type="PIRSR" id="PIRSR000097-3"/>
    </source>
</evidence>
<evidence type="ECO:0000256" key="1">
    <source>
        <dbReference type="ARBA" id="ARBA00007905"/>
    </source>
</evidence>
<evidence type="ECO:0000313" key="8">
    <source>
        <dbReference type="EMBL" id="KAK4883527.1"/>
    </source>
</evidence>
<dbReference type="PANTHER" id="PTHR43827">
    <property type="entry name" value="2,5-DIKETO-D-GLUCONIC ACID REDUCTASE"/>
    <property type="match status" value="1"/>
</dbReference>
<evidence type="ECO:0000259" key="7">
    <source>
        <dbReference type="Pfam" id="PF00248"/>
    </source>
</evidence>
<dbReference type="InterPro" id="IPR018170">
    <property type="entry name" value="Aldo/ket_reductase_CS"/>
</dbReference>
<keyword evidence="2" id="KW-0521">NADP</keyword>
<feature type="binding site" evidence="5">
    <location>
        <position position="108"/>
    </location>
    <ligand>
        <name>substrate</name>
    </ligand>
</feature>
<protein>
    <recommendedName>
        <fullName evidence="7">NADP-dependent oxidoreductase domain-containing protein</fullName>
    </recommendedName>
</protein>
<feature type="domain" description="NADP-dependent oxidoreductase" evidence="7">
    <location>
        <begin position="25"/>
        <end position="271"/>
    </location>
</feature>
<gene>
    <name evidence="8" type="ORF">RN001_006846</name>
</gene>
<dbReference type="SUPFAM" id="SSF51430">
    <property type="entry name" value="NAD(P)-linked oxidoreductase"/>
    <property type="match status" value="1"/>
</dbReference>
<dbReference type="AlphaFoldDB" id="A0AAN7PE17"/>
<dbReference type="Gene3D" id="3.20.20.100">
    <property type="entry name" value="NADP-dependent oxidoreductase domain"/>
    <property type="match status" value="1"/>
</dbReference>
<name>A0AAN7PE17_9COLE</name>
<dbReference type="PIRSF" id="PIRSF000097">
    <property type="entry name" value="AKR"/>
    <property type="match status" value="1"/>
</dbReference>
<feature type="active site" description="Proton donor" evidence="4">
    <location>
        <position position="47"/>
    </location>
</feature>
<dbReference type="PROSITE" id="PS00062">
    <property type="entry name" value="ALDOKETO_REDUCTASE_2"/>
    <property type="match status" value="1"/>
</dbReference>
<organism evidence="8 9">
    <name type="scientific">Aquatica leii</name>
    <dbReference type="NCBI Taxonomy" id="1421715"/>
    <lineage>
        <taxon>Eukaryota</taxon>
        <taxon>Metazoa</taxon>
        <taxon>Ecdysozoa</taxon>
        <taxon>Arthropoda</taxon>
        <taxon>Hexapoda</taxon>
        <taxon>Insecta</taxon>
        <taxon>Pterygota</taxon>
        <taxon>Neoptera</taxon>
        <taxon>Endopterygota</taxon>
        <taxon>Coleoptera</taxon>
        <taxon>Polyphaga</taxon>
        <taxon>Elateriformia</taxon>
        <taxon>Elateroidea</taxon>
        <taxon>Lampyridae</taxon>
        <taxon>Luciolinae</taxon>
        <taxon>Aquatica</taxon>
    </lineage>
</organism>
<feature type="site" description="Lowers pKa of active site Tyr" evidence="6">
    <location>
        <position position="76"/>
    </location>
</feature>
<dbReference type="PRINTS" id="PR00069">
    <property type="entry name" value="ALDKETRDTASE"/>
</dbReference>
<evidence type="ECO:0000256" key="3">
    <source>
        <dbReference type="ARBA" id="ARBA00023002"/>
    </source>
</evidence>
<dbReference type="PANTHER" id="PTHR43827:SF3">
    <property type="entry name" value="NADP-DEPENDENT OXIDOREDUCTASE DOMAIN-CONTAINING PROTEIN"/>
    <property type="match status" value="1"/>
</dbReference>
<dbReference type="GO" id="GO:0016616">
    <property type="term" value="F:oxidoreductase activity, acting on the CH-OH group of donors, NAD or NADP as acceptor"/>
    <property type="evidence" value="ECO:0007669"/>
    <property type="project" value="UniProtKB-ARBA"/>
</dbReference>
<comment type="similarity">
    <text evidence="1">Belongs to the aldo/keto reductase family.</text>
</comment>
<dbReference type="Pfam" id="PF00248">
    <property type="entry name" value="Aldo_ket_red"/>
    <property type="match status" value="1"/>
</dbReference>
<evidence type="ECO:0000313" key="9">
    <source>
        <dbReference type="Proteomes" id="UP001353858"/>
    </source>
</evidence>
<comment type="caution">
    <text evidence="8">The sequence shown here is derived from an EMBL/GenBank/DDBJ whole genome shotgun (WGS) entry which is preliminary data.</text>
</comment>
<evidence type="ECO:0000256" key="5">
    <source>
        <dbReference type="PIRSR" id="PIRSR000097-2"/>
    </source>
</evidence>
<reference evidence="9" key="1">
    <citation type="submission" date="2023-01" db="EMBL/GenBank/DDBJ databases">
        <title>Key to firefly adult light organ development and bioluminescence: homeobox transcription factors regulate luciferase expression and transportation to peroxisome.</title>
        <authorList>
            <person name="Fu X."/>
        </authorList>
    </citation>
    <scope>NUCLEOTIDE SEQUENCE [LARGE SCALE GENOMIC DNA]</scope>
</reference>
<dbReference type="CDD" id="cd19136">
    <property type="entry name" value="AKR_DrGR-like"/>
    <property type="match status" value="1"/>
</dbReference>
<keyword evidence="9" id="KW-1185">Reference proteome</keyword>
<dbReference type="EMBL" id="JARPUR010000002">
    <property type="protein sequence ID" value="KAK4883527.1"/>
    <property type="molecule type" value="Genomic_DNA"/>
</dbReference>
<dbReference type="InterPro" id="IPR036812">
    <property type="entry name" value="NAD(P)_OxRdtase_dom_sf"/>
</dbReference>
<evidence type="ECO:0000256" key="4">
    <source>
        <dbReference type="PIRSR" id="PIRSR000097-1"/>
    </source>
</evidence>
<dbReference type="InterPro" id="IPR023210">
    <property type="entry name" value="NADP_OxRdtase_dom"/>
</dbReference>
<dbReference type="InterPro" id="IPR020471">
    <property type="entry name" value="AKR"/>
</dbReference>
<proteinExistence type="inferred from homology"/>
<sequence>MSFKMLSGRTIPSVGLGTYLIQGRRTKTVLDDALTLGYRAFDTATMYNNEHDLGSALNKLLPQHNLKREDIFITTKLYPSDHGEKAYEAIRTSLNNLQFDYIDLYLIHWPGVYGVPRHSKDNLKLRTASWAAMVKAMEEGLIKDIGVSNYTVSHLKQLLDNNYGVKPVVNQVEWHPSCHQAELKDFCDKEGILLQAYMPLGGNGNINLIKNSIICDVAKRLGKTPAQILLRWSLQQNIAVIPKSSSRDHLKENLGVDFIIPDDDMAMISKIPPEKFDWDPSDIA</sequence>
<dbReference type="PROSITE" id="PS00798">
    <property type="entry name" value="ALDOKETO_REDUCTASE_1"/>
    <property type="match status" value="1"/>
</dbReference>